<organism evidence="2 3">
    <name type="scientific">Candidatus Methylacidithermus pantelleriae</name>
    <dbReference type="NCBI Taxonomy" id="2744239"/>
    <lineage>
        <taxon>Bacteria</taxon>
        <taxon>Pseudomonadati</taxon>
        <taxon>Verrucomicrobiota</taxon>
        <taxon>Methylacidiphilae</taxon>
        <taxon>Methylacidiphilales</taxon>
        <taxon>Methylacidiphilaceae</taxon>
        <taxon>Candidatus Methylacidithermus</taxon>
    </lineage>
</organism>
<dbReference type="AlphaFoldDB" id="A0A8J2BJD4"/>
<evidence type="ECO:0000256" key="1">
    <source>
        <dbReference type="SAM" id="MobiDB-lite"/>
    </source>
</evidence>
<protein>
    <submittedName>
        <fullName evidence="2">Uncharacterized protein</fullName>
    </submittedName>
</protein>
<dbReference type="EMBL" id="CAJNOB010000001">
    <property type="protein sequence ID" value="CAF0689390.1"/>
    <property type="molecule type" value="Genomic_DNA"/>
</dbReference>
<proteinExistence type="predicted"/>
<comment type="caution">
    <text evidence="2">The sequence shown here is derived from an EMBL/GenBank/DDBJ whole genome shotgun (WGS) entry which is preliminary data.</text>
</comment>
<gene>
    <name evidence="2" type="ORF">MPNT_10206</name>
</gene>
<dbReference type="Proteomes" id="UP000663859">
    <property type="component" value="Unassembled WGS sequence"/>
</dbReference>
<feature type="region of interest" description="Disordered" evidence="1">
    <location>
        <begin position="1"/>
        <end position="41"/>
    </location>
</feature>
<evidence type="ECO:0000313" key="2">
    <source>
        <dbReference type="EMBL" id="CAF0689390.1"/>
    </source>
</evidence>
<keyword evidence="3" id="KW-1185">Reference proteome</keyword>
<name>A0A8J2BJD4_9BACT</name>
<evidence type="ECO:0000313" key="3">
    <source>
        <dbReference type="Proteomes" id="UP000663859"/>
    </source>
</evidence>
<sequence>MAKRRSKRNGNGAQGSYSRKAGVGRLPGGQGSRKQDCHERVFLRNAPSTALVALGQ</sequence>
<accession>A0A8J2BJD4</accession>
<reference evidence="2" key="1">
    <citation type="submission" date="2021-02" db="EMBL/GenBank/DDBJ databases">
        <authorList>
            <person name="Cremers G."/>
            <person name="Picone N."/>
        </authorList>
    </citation>
    <scope>NUCLEOTIDE SEQUENCE</scope>
    <source>
        <strain evidence="2">PQ17</strain>
    </source>
</reference>